<dbReference type="Pfam" id="PF10545">
    <property type="entry name" value="MADF_DNA_bdg"/>
    <property type="match status" value="1"/>
</dbReference>
<evidence type="ECO:0000256" key="1">
    <source>
        <dbReference type="PROSITE-ProRule" id="PRU00371"/>
    </source>
</evidence>
<dbReference type="RefSeq" id="XP_065667886.1">
    <property type="nucleotide sequence ID" value="XM_065811814.1"/>
</dbReference>
<sequence>MTDLNVDFSRIQSYSTSKSLEAHLIEEVRRFPCLWDTTTRSYKETPFKIEAWRQISALLNEEEKILTSTWTKLRENFRRCLNRQKKATMSGAGGDQLPSCQFFTELMFLKDVIGVRMTSSNIKCDIFATQPPVEHIAFENIDNTIKASSSRDNLTLTENETVVSSIASPQMIISSPNKMKRKMKLDPLQVALEKAIMIDVEQNKLMKINDNDPDELFCKSSVSSFQNLSKKKNKIAKIKVMEILLELESDND</sequence>
<dbReference type="PROSITE" id="PS51031">
    <property type="entry name" value="BESS"/>
    <property type="match status" value="1"/>
</dbReference>
<proteinExistence type="predicted"/>
<dbReference type="Proteomes" id="UP001652625">
    <property type="component" value="Chromosome 12"/>
</dbReference>
<comment type="subcellular location">
    <subcellularLocation>
        <location evidence="1">Nucleus</location>
    </subcellularLocation>
</comment>
<evidence type="ECO:0000313" key="4">
    <source>
        <dbReference type="Proteomes" id="UP001652625"/>
    </source>
</evidence>
<name>A0ABM4D0Y2_HYDVU</name>
<gene>
    <name evidence="5" type="primary">LOC136088153</name>
</gene>
<dbReference type="SMART" id="SM00595">
    <property type="entry name" value="MADF"/>
    <property type="match status" value="1"/>
</dbReference>
<feature type="domain" description="MADF" evidence="2">
    <location>
        <begin position="23"/>
        <end position="114"/>
    </location>
</feature>
<evidence type="ECO:0000259" key="2">
    <source>
        <dbReference type="PROSITE" id="PS51029"/>
    </source>
</evidence>
<dbReference type="PROSITE" id="PS51029">
    <property type="entry name" value="MADF"/>
    <property type="match status" value="1"/>
</dbReference>
<dbReference type="InterPro" id="IPR006578">
    <property type="entry name" value="MADF-dom"/>
</dbReference>
<dbReference type="GeneID" id="136088153"/>
<evidence type="ECO:0000313" key="5">
    <source>
        <dbReference type="RefSeq" id="XP_065667886.1"/>
    </source>
</evidence>
<evidence type="ECO:0000259" key="3">
    <source>
        <dbReference type="PROSITE" id="PS51031"/>
    </source>
</evidence>
<dbReference type="InterPro" id="IPR004210">
    <property type="entry name" value="BESS_motif"/>
</dbReference>
<accession>A0ABM4D0Y2</accession>
<organism evidence="4 5">
    <name type="scientific">Hydra vulgaris</name>
    <name type="common">Hydra</name>
    <name type="synonym">Hydra attenuata</name>
    <dbReference type="NCBI Taxonomy" id="6087"/>
    <lineage>
        <taxon>Eukaryota</taxon>
        <taxon>Metazoa</taxon>
        <taxon>Cnidaria</taxon>
        <taxon>Hydrozoa</taxon>
        <taxon>Hydroidolina</taxon>
        <taxon>Anthoathecata</taxon>
        <taxon>Aplanulata</taxon>
        <taxon>Hydridae</taxon>
        <taxon>Hydra</taxon>
    </lineage>
</organism>
<reference evidence="5" key="1">
    <citation type="submission" date="2025-08" db="UniProtKB">
        <authorList>
            <consortium name="RefSeq"/>
        </authorList>
    </citation>
    <scope>IDENTIFICATION</scope>
</reference>
<dbReference type="InterPro" id="IPR039353">
    <property type="entry name" value="TF_Adf1"/>
</dbReference>
<dbReference type="PANTHER" id="PTHR12243:SF60">
    <property type="entry name" value="SI:CH211-15D5.12-RELATED"/>
    <property type="match status" value="1"/>
</dbReference>
<feature type="domain" description="BESS" evidence="3">
    <location>
        <begin position="211"/>
        <end position="250"/>
    </location>
</feature>
<protein>
    <submittedName>
        <fullName evidence="5">Uncharacterized protein LOC136088153</fullName>
    </submittedName>
</protein>
<dbReference type="PANTHER" id="PTHR12243">
    <property type="entry name" value="MADF DOMAIN TRANSCRIPTION FACTOR"/>
    <property type="match status" value="1"/>
</dbReference>
<keyword evidence="4" id="KW-1185">Reference proteome</keyword>
<keyword evidence="1" id="KW-0539">Nucleus</keyword>